<dbReference type="InterPro" id="IPR025311">
    <property type="entry name" value="DUF4166"/>
</dbReference>
<comment type="caution">
    <text evidence="2">The sequence shown here is derived from an EMBL/GenBank/DDBJ whole genome shotgun (WGS) entry which is preliminary data.</text>
</comment>
<dbReference type="EMBL" id="JARULN010000001">
    <property type="protein sequence ID" value="MDG5752998.1"/>
    <property type="molecule type" value="Genomic_DNA"/>
</dbReference>
<dbReference type="RefSeq" id="WP_124564608.1">
    <property type="nucleotide sequence ID" value="NZ_JARRRY010000001.1"/>
</dbReference>
<dbReference type="Proteomes" id="UP001218246">
    <property type="component" value="Unassembled WGS sequence"/>
</dbReference>
<keyword evidence="3" id="KW-1185">Reference proteome</keyword>
<organism evidence="2 3">
    <name type="scientific">Ectobacillus antri</name>
    <dbReference type="NCBI Taxonomy" id="2486280"/>
    <lineage>
        <taxon>Bacteria</taxon>
        <taxon>Bacillati</taxon>
        <taxon>Bacillota</taxon>
        <taxon>Bacilli</taxon>
        <taxon>Bacillales</taxon>
        <taxon>Bacillaceae</taxon>
        <taxon>Ectobacillus</taxon>
    </lineage>
</organism>
<evidence type="ECO:0000259" key="1">
    <source>
        <dbReference type="Pfam" id="PF13761"/>
    </source>
</evidence>
<evidence type="ECO:0000313" key="2">
    <source>
        <dbReference type="EMBL" id="MDG5752998.1"/>
    </source>
</evidence>
<reference evidence="2 3" key="1">
    <citation type="submission" date="2023-04" db="EMBL/GenBank/DDBJ databases">
        <title>Ectobacillus antri isolated from activated sludge.</title>
        <authorList>
            <person name="Yan P."/>
            <person name="Liu X."/>
        </authorList>
    </citation>
    <scope>NUCLEOTIDE SEQUENCE [LARGE SCALE GENOMIC DNA]</scope>
    <source>
        <strain evidence="2 3">C18H</strain>
    </source>
</reference>
<name>A0ABT6H181_9BACI</name>
<feature type="domain" description="DUF4166" evidence="1">
    <location>
        <begin position="16"/>
        <end position="196"/>
    </location>
</feature>
<sequence length="204" mass="24289">MHSIYEEVLGESYKKLHPQLQRRYAIIENRPFIAEGKMEYITGGSFLVRILLRIGAPLRLFFAERGRNTPFRICNFCENRDGYRIVRWERTFLFPHVKRYFDAYMFLQDNEVVDYFGKPPLLVSTLFFRVNELGAMCITTKKQWIRIGKWNIQLAKKLYGHAEIEETFDESLQCFIIIVRVSNPILGELFSYKGTFREIESDYK</sequence>
<gene>
    <name evidence="2" type="ORF">P6P90_03160</name>
</gene>
<protein>
    <submittedName>
        <fullName evidence="2">DUF4166 domain-containing protein</fullName>
    </submittedName>
</protein>
<accession>A0ABT6H181</accession>
<proteinExistence type="predicted"/>
<dbReference type="Pfam" id="PF13761">
    <property type="entry name" value="DUF4166"/>
    <property type="match status" value="1"/>
</dbReference>
<evidence type="ECO:0000313" key="3">
    <source>
        <dbReference type="Proteomes" id="UP001218246"/>
    </source>
</evidence>